<comment type="caution">
    <text evidence="1">The sequence shown here is derived from an EMBL/GenBank/DDBJ whole genome shotgun (WGS) entry which is preliminary data.</text>
</comment>
<name>A0ACC1XBP9_MELAZ</name>
<proteinExistence type="predicted"/>
<organism evidence="1 2">
    <name type="scientific">Melia azedarach</name>
    <name type="common">Chinaberry tree</name>
    <dbReference type="NCBI Taxonomy" id="155640"/>
    <lineage>
        <taxon>Eukaryota</taxon>
        <taxon>Viridiplantae</taxon>
        <taxon>Streptophyta</taxon>
        <taxon>Embryophyta</taxon>
        <taxon>Tracheophyta</taxon>
        <taxon>Spermatophyta</taxon>
        <taxon>Magnoliopsida</taxon>
        <taxon>eudicotyledons</taxon>
        <taxon>Gunneridae</taxon>
        <taxon>Pentapetalae</taxon>
        <taxon>rosids</taxon>
        <taxon>malvids</taxon>
        <taxon>Sapindales</taxon>
        <taxon>Meliaceae</taxon>
        <taxon>Melia</taxon>
    </lineage>
</organism>
<sequence length="330" mass="36635">MNYTTLQIKDMPQKNFDPGSVHSKPYFSISCPSWWTSNEQQMPQSLSKSISLKTVSPRKRFCDGKYLGLQLPDQESSSAQSIGQSHNEMVAAEGSNSQDQCQDESCGKGAEGQMKPVFLMSNSEIVFSQQHADYNHSMVHTSYPCSEHYFGGLFSPYGPRTLIHPQIGSHVVGIAPARVPLPLDPTEDGPIYVNPKQYHGILRRRQSRAKLEAQNRLVKTRKPYLHESRHIHALNRIRGSGGRFLSTKKLQQPDPSSTSSSTPLHQRNSMSEFDSQSGTVEYVASTATCSDLTSISNHDVAFQQPDTGISGISVHMQNNGRLMHCASVVR</sequence>
<keyword evidence="2" id="KW-1185">Reference proteome</keyword>
<protein>
    <submittedName>
        <fullName evidence="1">Nuclear transcription factor Y subunit A</fullName>
    </submittedName>
</protein>
<evidence type="ECO:0000313" key="2">
    <source>
        <dbReference type="Proteomes" id="UP001164539"/>
    </source>
</evidence>
<dbReference type="Proteomes" id="UP001164539">
    <property type="component" value="Chromosome 10"/>
</dbReference>
<accession>A0ACC1XBP9</accession>
<evidence type="ECO:0000313" key="1">
    <source>
        <dbReference type="EMBL" id="KAJ4708817.1"/>
    </source>
</evidence>
<gene>
    <name evidence="1" type="ORF">OWV82_018701</name>
</gene>
<dbReference type="EMBL" id="CM051403">
    <property type="protein sequence ID" value="KAJ4708817.1"/>
    <property type="molecule type" value="Genomic_DNA"/>
</dbReference>
<reference evidence="1 2" key="1">
    <citation type="journal article" date="2023" name="Science">
        <title>Complex scaffold remodeling in plant triterpene biosynthesis.</title>
        <authorList>
            <person name="De La Pena R."/>
            <person name="Hodgson H."/>
            <person name="Liu J.C."/>
            <person name="Stephenson M.J."/>
            <person name="Martin A.C."/>
            <person name="Owen C."/>
            <person name="Harkess A."/>
            <person name="Leebens-Mack J."/>
            <person name="Jimenez L.E."/>
            <person name="Osbourn A."/>
            <person name="Sattely E.S."/>
        </authorList>
    </citation>
    <scope>NUCLEOTIDE SEQUENCE [LARGE SCALE GENOMIC DNA]</scope>
    <source>
        <strain evidence="2">cv. JPN11</strain>
        <tissue evidence="1">Leaf</tissue>
    </source>
</reference>